<proteinExistence type="inferred from homology"/>
<feature type="transmembrane region" description="Helical" evidence="6">
    <location>
        <begin position="175"/>
        <end position="200"/>
    </location>
</feature>
<gene>
    <name evidence="7" type="ORF">EOD39_8332</name>
</gene>
<feature type="transmembrane region" description="Helical" evidence="6">
    <location>
        <begin position="124"/>
        <end position="144"/>
    </location>
</feature>
<comment type="caution">
    <text evidence="7">The sequence shown here is derived from an EMBL/GenBank/DDBJ whole genome shotgun (WGS) entry which is preliminary data.</text>
</comment>
<evidence type="ECO:0000313" key="8">
    <source>
        <dbReference type="Proteomes" id="UP000289886"/>
    </source>
</evidence>
<keyword evidence="7" id="KW-0813">Transport</keyword>
<dbReference type="AlphaFoldDB" id="A0A662YW45"/>
<evidence type="ECO:0000256" key="6">
    <source>
        <dbReference type="SAM" id="Phobius"/>
    </source>
</evidence>
<keyword evidence="7" id="KW-0762">Sugar transport</keyword>
<feature type="transmembrane region" description="Helical" evidence="6">
    <location>
        <begin position="375"/>
        <end position="393"/>
    </location>
</feature>
<feature type="transmembrane region" description="Helical" evidence="6">
    <location>
        <begin position="400"/>
        <end position="417"/>
    </location>
</feature>
<evidence type="ECO:0000256" key="3">
    <source>
        <dbReference type="ARBA" id="ARBA00022692"/>
    </source>
</evidence>
<evidence type="ECO:0000313" key="7">
    <source>
        <dbReference type="EMBL" id="RXN00931.1"/>
    </source>
</evidence>
<name>A0A662YW45_ACIRT</name>
<organism evidence="7 8">
    <name type="scientific">Acipenser ruthenus</name>
    <name type="common">Sterlet sturgeon</name>
    <dbReference type="NCBI Taxonomy" id="7906"/>
    <lineage>
        <taxon>Eukaryota</taxon>
        <taxon>Metazoa</taxon>
        <taxon>Chordata</taxon>
        <taxon>Craniata</taxon>
        <taxon>Vertebrata</taxon>
        <taxon>Euteleostomi</taxon>
        <taxon>Actinopterygii</taxon>
        <taxon>Chondrostei</taxon>
        <taxon>Acipenseriformes</taxon>
        <taxon>Acipenseridae</taxon>
        <taxon>Acipenser</taxon>
    </lineage>
</organism>
<feature type="transmembrane region" description="Helical" evidence="6">
    <location>
        <begin position="151"/>
        <end position="169"/>
    </location>
</feature>
<comment type="similarity">
    <text evidence="2">Belongs to the major facilitator superfamily.</text>
</comment>
<dbReference type="PANTHER" id="PTHR23121">
    <property type="entry name" value="SODIUM-DEPENDENT GLUCOSE TRANSPORTER 1"/>
    <property type="match status" value="1"/>
</dbReference>
<feature type="transmembrane region" description="Helical" evidence="6">
    <location>
        <begin position="458"/>
        <end position="481"/>
    </location>
</feature>
<evidence type="ECO:0000256" key="4">
    <source>
        <dbReference type="ARBA" id="ARBA00022989"/>
    </source>
</evidence>
<protein>
    <submittedName>
        <fullName evidence="7">Sodium-dependent glucose transporter 1</fullName>
    </submittedName>
</protein>
<dbReference type="GO" id="GO:0016020">
    <property type="term" value="C:membrane"/>
    <property type="evidence" value="ECO:0007669"/>
    <property type="project" value="UniProtKB-SubCell"/>
</dbReference>
<feature type="transmembrane region" description="Helical" evidence="6">
    <location>
        <begin position="487"/>
        <end position="507"/>
    </location>
</feature>
<dbReference type="PANTHER" id="PTHR23121:SF9">
    <property type="entry name" value="SODIUM-DEPENDENT GLUCOSE TRANSPORTER 1"/>
    <property type="match status" value="1"/>
</dbReference>
<dbReference type="SUPFAM" id="SSF103473">
    <property type="entry name" value="MFS general substrate transporter"/>
    <property type="match status" value="1"/>
</dbReference>
<evidence type="ECO:0000256" key="2">
    <source>
        <dbReference type="ARBA" id="ARBA00008335"/>
    </source>
</evidence>
<keyword evidence="3 6" id="KW-0812">Transmembrane</keyword>
<feature type="transmembrane region" description="Helical" evidence="6">
    <location>
        <begin position="84"/>
        <end position="104"/>
    </location>
</feature>
<evidence type="ECO:0000256" key="5">
    <source>
        <dbReference type="ARBA" id="ARBA00023136"/>
    </source>
</evidence>
<sequence>MSISAAGAGAAVMKKKQVRFAATEEVDEDEEQEEDTLFDMRKESKRSLKGFLKEVRRADHPDSDQVVIIRRNRSSRAAAGSSRWSTSLTLCASFLGLGMSIAVLGPTFEDLAVNVKQNISNISYIFVGRSMGYIGGSVVGGIVFDCMNQHLLLGFLLLITALGLFAIPFCKTALLLTGFMSLIGVSMGFLDTGGNVLTLNTWGDKAGPHMQALHFSFAVGAFVSPILARLIPGKLPFLGAHVASGKNVSVEDRGVSNTDIYTHVSNQFSQALNITHEKSTSMKSMWSYIVIGSFLLLTSLMFFILYARSSAPHARAKTSEETQLVARHHNVLILLLFCFFFFYVGAEVAYGSFIFTYAKDFVGMDENQAAGLNTLFWGSFAAVRGLAIIFATCLQPGTMILLDLVGCTVSSLFLTLYCRSSISLWAGTAVYGASMATTFPSGISWLEQYTKITGCSAAVFVVGAALGEMVIPSVVGFLLGKTQDNPVLMYTALGTSTVSAILFPVMYKLASSHGSDGGKLSEGSCSGEDSEDHKALLSSDSCLNGEEEDEAEQWNDADFEVIEMNDSSLMNSPNETGPPPPDSVVAAKTIVAAVVTDLSSEATENSTPSHSPVFLRGSSRKKLLLSLARQKNDSECL</sequence>
<keyword evidence="4 6" id="KW-1133">Transmembrane helix</keyword>
<feature type="transmembrane region" description="Helical" evidence="6">
    <location>
        <begin position="285"/>
        <end position="307"/>
    </location>
</feature>
<comment type="subcellular location">
    <subcellularLocation>
        <location evidence="1">Membrane</location>
        <topology evidence="1">Multi-pass membrane protein</topology>
    </subcellularLocation>
</comment>
<dbReference type="InterPro" id="IPR036259">
    <property type="entry name" value="MFS_trans_sf"/>
</dbReference>
<dbReference type="Gene3D" id="1.20.1250.20">
    <property type="entry name" value="MFS general substrate transporter like domains"/>
    <property type="match status" value="2"/>
</dbReference>
<feature type="transmembrane region" description="Helical" evidence="6">
    <location>
        <begin position="212"/>
        <end position="231"/>
    </location>
</feature>
<dbReference type="FunFam" id="1.20.1250.20:FF:000508">
    <property type="entry name" value="Sodium-dependent glucose transporter 1"/>
    <property type="match status" value="1"/>
</dbReference>
<accession>A0A662YW45</accession>
<keyword evidence="8" id="KW-1185">Reference proteome</keyword>
<feature type="transmembrane region" description="Helical" evidence="6">
    <location>
        <begin position="423"/>
        <end position="446"/>
    </location>
</feature>
<reference evidence="7 8" key="1">
    <citation type="submission" date="2019-01" db="EMBL/GenBank/DDBJ databases">
        <title>Draft Genome and Complete Hox-Cluster Characterization of the Sterlet Sturgeon (Acipenser ruthenus).</title>
        <authorList>
            <person name="Wei Q."/>
        </authorList>
    </citation>
    <scope>NUCLEOTIDE SEQUENCE [LARGE SCALE GENOMIC DNA]</scope>
    <source>
        <strain evidence="7">WHYD16114868_AA</strain>
        <tissue evidence="7">Blood</tissue>
    </source>
</reference>
<dbReference type="EMBL" id="SCEB01000109">
    <property type="protein sequence ID" value="RXN00931.1"/>
    <property type="molecule type" value="Genomic_DNA"/>
</dbReference>
<keyword evidence="5 6" id="KW-0472">Membrane</keyword>
<evidence type="ECO:0000256" key="1">
    <source>
        <dbReference type="ARBA" id="ARBA00004141"/>
    </source>
</evidence>
<dbReference type="Proteomes" id="UP000289886">
    <property type="component" value="Unassembled WGS sequence"/>
</dbReference>
<dbReference type="CDD" id="cd17454">
    <property type="entry name" value="MFS_NaGLT1_MFSD4B"/>
    <property type="match status" value="1"/>
</dbReference>
<feature type="transmembrane region" description="Helical" evidence="6">
    <location>
        <begin position="331"/>
        <end position="355"/>
    </location>
</feature>